<protein>
    <recommendedName>
        <fullName evidence="1">Vps53 N-terminal domain-containing protein</fullName>
    </recommendedName>
</protein>
<dbReference type="Proteomes" id="UP000092460">
    <property type="component" value="Unassembled WGS sequence"/>
</dbReference>
<evidence type="ECO:0000313" key="2">
    <source>
        <dbReference type="EnsemblMetazoa" id="GPPI004217-PA"/>
    </source>
</evidence>
<organism evidence="2 3">
    <name type="scientific">Glossina palpalis gambiensis</name>
    <dbReference type="NCBI Taxonomy" id="67801"/>
    <lineage>
        <taxon>Eukaryota</taxon>
        <taxon>Metazoa</taxon>
        <taxon>Ecdysozoa</taxon>
        <taxon>Arthropoda</taxon>
        <taxon>Hexapoda</taxon>
        <taxon>Insecta</taxon>
        <taxon>Pterygota</taxon>
        <taxon>Neoptera</taxon>
        <taxon>Endopterygota</taxon>
        <taxon>Diptera</taxon>
        <taxon>Brachycera</taxon>
        <taxon>Muscomorpha</taxon>
        <taxon>Hippoboscoidea</taxon>
        <taxon>Glossinidae</taxon>
        <taxon>Glossina</taxon>
    </lineage>
</organism>
<dbReference type="STRING" id="67801.A0A1B0APU3"/>
<dbReference type="AlphaFoldDB" id="A0A1B0APU3"/>
<dbReference type="InterPro" id="IPR039766">
    <property type="entry name" value="Vps53"/>
</dbReference>
<dbReference type="InterPro" id="IPR007234">
    <property type="entry name" value="Vps53_N"/>
</dbReference>
<proteinExistence type="predicted"/>
<keyword evidence="3" id="KW-1185">Reference proteome</keyword>
<dbReference type="Pfam" id="PF04100">
    <property type="entry name" value="Vps53_N"/>
    <property type="match status" value="1"/>
</dbReference>
<dbReference type="EnsemblMetazoa" id="GPPI004217-RA">
    <property type="protein sequence ID" value="GPPI004217-PA"/>
    <property type="gene ID" value="GPPI004217"/>
</dbReference>
<reference evidence="3" key="1">
    <citation type="submission" date="2015-01" db="EMBL/GenBank/DDBJ databases">
        <authorList>
            <person name="Aksoy S."/>
            <person name="Warren W."/>
            <person name="Wilson R.K."/>
        </authorList>
    </citation>
    <scope>NUCLEOTIDE SEQUENCE [LARGE SCALE GENOMIC DNA]</scope>
    <source>
        <strain evidence="3">IAEA</strain>
    </source>
</reference>
<dbReference type="PANTHER" id="PTHR12820">
    <property type="entry name" value="VACUOLAR SORTING PROTEIN 53"/>
    <property type="match status" value="1"/>
</dbReference>
<dbReference type="VEuPathDB" id="VectorBase:GPPI004217"/>
<evidence type="ECO:0000259" key="1">
    <source>
        <dbReference type="Pfam" id="PF04100"/>
    </source>
</evidence>
<sequence length="284" mass="31830">MPMVLPEVLLSLIDDNIRSVVREQTNTGQDGQLALCEAQKAISTLYEHIIDVKTRAERTEEVVKDITRDIKQLDCAKRNLISAITTLNHLHMLVGGIESLKILIENCLYDEILNLLQAITEVNQHFQQSSDIEEIKNLSQSVDKIQISLTHQITEDLKEASSVKTVIHVWILISCFSGDLNNSNNNNNLSKINLPSPYAVMPVSYKGKACIAYLRIGNRVDSAIKFWDQYIYHGQAKDAFKDMIAERIMNMELNSSVVQESPLSSDSAPTYSSSSIWLPVGVVL</sequence>
<dbReference type="PANTHER" id="PTHR12820:SF0">
    <property type="entry name" value="VACUOLAR PROTEIN SORTING-ASSOCIATED PROTEIN 53 HOMOLOG"/>
    <property type="match status" value="1"/>
</dbReference>
<reference evidence="2" key="2">
    <citation type="submission" date="2020-05" db="UniProtKB">
        <authorList>
            <consortium name="EnsemblMetazoa"/>
        </authorList>
    </citation>
    <scope>IDENTIFICATION</scope>
    <source>
        <strain evidence="2">IAEA</strain>
    </source>
</reference>
<evidence type="ECO:0000313" key="3">
    <source>
        <dbReference type="Proteomes" id="UP000092460"/>
    </source>
</evidence>
<dbReference type="GO" id="GO:0042147">
    <property type="term" value="P:retrograde transport, endosome to Golgi"/>
    <property type="evidence" value="ECO:0007669"/>
    <property type="project" value="InterPro"/>
</dbReference>
<name>A0A1B0APU3_9MUSC</name>
<feature type="domain" description="Vps53 N-terminal" evidence="1">
    <location>
        <begin position="11"/>
        <end position="161"/>
    </location>
</feature>
<accession>A0A1B0APU3</accession>
<dbReference type="GO" id="GO:0000938">
    <property type="term" value="C:GARP complex"/>
    <property type="evidence" value="ECO:0007669"/>
    <property type="project" value="InterPro"/>
</dbReference>
<dbReference type="EMBL" id="JXJN01001579">
    <property type="status" value="NOT_ANNOTATED_CDS"/>
    <property type="molecule type" value="Genomic_DNA"/>
</dbReference>
<dbReference type="GO" id="GO:0005829">
    <property type="term" value="C:cytosol"/>
    <property type="evidence" value="ECO:0007669"/>
    <property type="project" value="GOC"/>
</dbReference>